<evidence type="ECO:0000259" key="2">
    <source>
        <dbReference type="Pfam" id="PF00582"/>
    </source>
</evidence>
<proteinExistence type="inferred from homology"/>
<feature type="domain" description="UspA" evidence="2">
    <location>
        <begin position="6"/>
        <end position="154"/>
    </location>
</feature>
<dbReference type="EMBL" id="CP046620">
    <property type="protein sequence ID" value="QHQ36180.1"/>
    <property type="molecule type" value="Genomic_DNA"/>
</dbReference>
<keyword evidence="4" id="KW-1185">Reference proteome</keyword>
<dbReference type="Proteomes" id="UP000464495">
    <property type="component" value="Chromosome"/>
</dbReference>
<evidence type="ECO:0000313" key="4">
    <source>
        <dbReference type="Proteomes" id="UP000464495"/>
    </source>
</evidence>
<dbReference type="KEGG" id="amaq:GO499_13870"/>
<feature type="domain" description="UspA" evidence="2">
    <location>
        <begin position="163"/>
        <end position="282"/>
    </location>
</feature>
<protein>
    <submittedName>
        <fullName evidence="3">Universal stress protein</fullName>
    </submittedName>
</protein>
<gene>
    <name evidence="3" type="ORF">GO499_13870</name>
</gene>
<dbReference type="AlphaFoldDB" id="A0A6P1T382"/>
<name>A0A6P1T382_9RHOB</name>
<comment type="similarity">
    <text evidence="1">Belongs to the universal stress protein A family.</text>
</comment>
<dbReference type="Gene3D" id="3.40.50.12370">
    <property type="match status" value="1"/>
</dbReference>
<sequence length="282" mass="30081">MSRLAALIDASAYSKSVLDHTAWIATKSENTVEVLHVLGRRESGDRPMDLSGAITLGARTQLLEELAKLDGERAKLAQTHGRLLLEEAKLALEAQGVANVTTRLRLGDIVDTIEDTEADLLIIGKRGESADFAKLHLGSNMERIARSAKTPVFVANRAFRPIEKVLVAFDGGPHALKAIDHISRSPTFAGLKLHLITASTNQASAQAGLEKAQALLAAAGHTPTIEVVPGEPATVIADAVGKGGFDLLVMGAYGHSRIRNLFIGSTTSEMVRSCKVPIILFR</sequence>
<evidence type="ECO:0000313" key="3">
    <source>
        <dbReference type="EMBL" id="QHQ36180.1"/>
    </source>
</evidence>
<dbReference type="SUPFAM" id="SSF52402">
    <property type="entry name" value="Adenine nucleotide alpha hydrolases-like"/>
    <property type="match status" value="2"/>
</dbReference>
<dbReference type="Pfam" id="PF00582">
    <property type="entry name" value="Usp"/>
    <property type="match status" value="2"/>
</dbReference>
<dbReference type="CDD" id="cd00293">
    <property type="entry name" value="USP-like"/>
    <property type="match status" value="2"/>
</dbReference>
<dbReference type="RefSeq" id="WP_161862729.1">
    <property type="nucleotide sequence ID" value="NZ_CP046620.1"/>
</dbReference>
<accession>A0A6P1T382</accession>
<dbReference type="InterPro" id="IPR006015">
    <property type="entry name" value="Universal_stress_UspA"/>
</dbReference>
<dbReference type="PRINTS" id="PR01438">
    <property type="entry name" value="UNVRSLSTRESS"/>
</dbReference>
<reference evidence="3 4" key="1">
    <citation type="submission" date="2019-12" db="EMBL/GenBank/DDBJ databases">
        <title>Complete genome sequence of Algicella marina strain 9Alg 56(T) isolated from the red alga Tichocarpus crinitus.</title>
        <authorList>
            <person name="Kim S.-G."/>
            <person name="Nedashkovskaya O.I."/>
        </authorList>
    </citation>
    <scope>NUCLEOTIDE SEQUENCE [LARGE SCALE GENOMIC DNA]</scope>
    <source>
        <strain evidence="3 4">9Alg 56</strain>
    </source>
</reference>
<dbReference type="PANTHER" id="PTHR46268">
    <property type="entry name" value="STRESS RESPONSE PROTEIN NHAX"/>
    <property type="match status" value="1"/>
</dbReference>
<dbReference type="InterPro" id="IPR006016">
    <property type="entry name" value="UspA"/>
</dbReference>
<dbReference type="PANTHER" id="PTHR46268:SF15">
    <property type="entry name" value="UNIVERSAL STRESS PROTEIN HP_0031"/>
    <property type="match status" value="1"/>
</dbReference>
<evidence type="ECO:0000256" key="1">
    <source>
        <dbReference type="ARBA" id="ARBA00008791"/>
    </source>
</evidence>
<organism evidence="3 4">
    <name type="scientific">Algicella marina</name>
    <dbReference type="NCBI Taxonomy" id="2683284"/>
    <lineage>
        <taxon>Bacteria</taxon>
        <taxon>Pseudomonadati</taxon>
        <taxon>Pseudomonadota</taxon>
        <taxon>Alphaproteobacteria</taxon>
        <taxon>Rhodobacterales</taxon>
        <taxon>Paracoccaceae</taxon>
        <taxon>Algicella</taxon>
    </lineage>
</organism>